<evidence type="ECO:0000313" key="2">
    <source>
        <dbReference type="EMBL" id="MTD17379.1"/>
    </source>
</evidence>
<dbReference type="EMBL" id="WLYK01000018">
    <property type="protein sequence ID" value="MTD17379.1"/>
    <property type="molecule type" value="Genomic_DNA"/>
</dbReference>
<evidence type="ECO:0000313" key="3">
    <source>
        <dbReference type="Proteomes" id="UP000460221"/>
    </source>
</evidence>
<dbReference type="SUPFAM" id="SSF54593">
    <property type="entry name" value="Glyoxalase/Bleomycin resistance protein/Dihydroxybiphenyl dioxygenase"/>
    <property type="match status" value="1"/>
</dbReference>
<accession>A0A7K1FVJ2</accession>
<keyword evidence="3" id="KW-1185">Reference proteome</keyword>
<organism evidence="2 3">
    <name type="scientific">Nakamurella alba</name>
    <dbReference type="NCBI Taxonomy" id="2665158"/>
    <lineage>
        <taxon>Bacteria</taxon>
        <taxon>Bacillati</taxon>
        <taxon>Actinomycetota</taxon>
        <taxon>Actinomycetes</taxon>
        <taxon>Nakamurellales</taxon>
        <taxon>Nakamurellaceae</taxon>
        <taxon>Nakamurella</taxon>
    </lineage>
</organism>
<protein>
    <submittedName>
        <fullName evidence="2">VOC family protein</fullName>
    </submittedName>
</protein>
<dbReference type="InterPro" id="IPR029068">
    <property type="entry name" value="Glyas_Bleomycin-R_OHBP_Dase"/>
</dbReference>
<sequence>MDQRVSFVTVATDDLEAARRFYGAGGIGWTPLMDVPGEILFFQIAPGLVLGLFDTEKFKADGDLAPTPAGSPSVAGLTLSHNLGSPEEVSRVVAELEAAGGEVTVPPTESDFGGVFRAHVRDPNGIIWEIAHIPTWRVHPDGSVTLV</sequence>
<dbReference type="PROSITE" id="PS51819">
    <property type="entry name" value="VOC"/>
    <property type="match status" value="1"/>
</dbReference>
<gene>
    <name evidence="2" type="ORF">GIS00_25950</name>
</gene>
<evidence type="ECO:0000259" key="1">
    <source>
        <dbReference type="PROSITE" id="PS51819"/>
    </source>
</evidence>
<proteinExistence type="predicted"/>
<dbReference type="PANTHER" id="PTHR36503:SF1">
    <property type="entry name" value="BLR2520 PROTEIN"/>
    <property type="match status" value="1"/>
</dbReference>
<dbReference type="InterPro" id="IPR004360">
    <property type="entry name" value="Glyas_Fos-R_dOase_dom"/>
</dbReference>
<name>A0A7K1FVJ2_9ACTN</name>
<comment type="caution">
    <text evidence="2">The sequence shown here is derived from an EMBL/GenBank/DDBJ whole genome shotgun (WGS) entry which is preliminary data.</text>
</comment>
<dbReference type="RefSeq" id="WP_154771352.1">
    <property type="nucleotide sequence ID" value="NZ_WLYK01000018.1"/>
</dbReference>
<dbReference type="PANTHER" id="PTHR36503">
    <property type="entry name" value="BLR2520 PROTEIN"/>
    <property type="match status" value="1"/>
</dbReference>
<reference evidence="2 3" key="1">
    <citation type="submission" date="2019-11" db="EMBL/GenBank/DDBJ databases">
        <authorList>
            <person name="Jiang L.-Q."/>
        </authorList>
    </citation>
    <scope>NUCLEOTIDE SEQUENCE [LARGE SCALE GENOMIC DNA]</scope>
    <source>
        <strain evidence="2 3">YIM 132087</strain>
    </source>
</reference>
<dbReference type="Gene3D" id="3.10.180.10">
    <property type="entry name" value="2,3-Dihydroxybiphenyl 1,2-Dioxygenase, domain 1"/>
    <property type="match status" value="1"/>
</dbReference>
<dbReference type="Proteomes" id="UP000460221">
    <property type="component" value="Unassembled WGS sequence"/>
</dbReference>
<feature type="domain" description="VOC" evidence="1">
    <location>
        <begin position="4"/>
        <end position="133"/>
    </location>
</feature>
<dbReference type="AlphaFoldDB" id="A0A7K1FVJ2"/>
<dbReference type="InterPro" id="IPR037523">
    <property type="entry name" value="VOC_core"/>
</dbReference>
<dbReference type="Pfam" id="PF00903">
    <property type="entry name" value="Glyoxalase"/>
    <property type="match status" value="1"/>
</dbReference>